<dbReference type="GO" id="GO:0016757">
    <property type="term" value="F:glycosyltransferase activity"/>
    <property type="evidence" value="ECO:0007669"/>
    <property type="project" value="UniProtKB-KW"/>
</dbReference>
<organism evidence="1">
    <name type="scientific">Kappaphycus alvarezii</name>
    <dbReference type="NCBI Taxonomy" id="38544"/>
    <lineage>
        <taxon>Eukaryota</taxon>
        <taxon>Rhodophyta</taxon>
        <taxon>Florideophyceae</taxon>
        <taxon>Rhodymeniophycidae</taxon>
        <taxon>Gigartinales</taxon>
        <taxon>Solieriaceae</taxon>
        <taxon>Kappaphycus</taxon>
    </lineage>
</organism>
<dbReference type="InterPro" id="IPR029057">
    <property type="entry name" value="PRTase-like"/>
</dbReference>
<protein>
    <submittedName>
        <fullName evidence="1">Uracil phosphoribosyltransferase or UMP pyrophosphorylase</fullName>
    </submittedName>
</protein>
<name>A0A2H4FQ39_9FLOR</name>
<gene>
    <name evidence="1" type="primary">upp</name>
    <name evidence="1" type="ORF">mogbl044</name>
</gene>
<keyword evidence="1" id="KW-0808">Transferase</keyword>
<dbReference type="AlphaFoldDB" id="A0A2H4FQ39"/>
<sequence>MQLNVYLISHPIINKLSTQIMYSTKSKNYVNTYIYSQLNLFLIYEVLRKLVQTKKIYIKNIDYIEEIYIFNPKESYILLTNLENCGDIILYLKTIVPQLSLIHINLNKKQYINKNYLNDNIKNLEEKQKIVVIEQFLDNHSIIPLIDYLIYNIRIKSKTIKLICITCTNNILSIMNNRYPSLEIYTTKIISS</sequence>
<proteinExistence type="predicted"/>
<accession>A0A2H4FQ39</accession>
<keyword evidence="1" id="KW-0328">Glycosyltransferase</keyword>
<reference evidence="1" key="1">
    <citation type="submission" date="2016-03" db="EMBL/GenBank/DDBJ databases">
        <title>Complete plastid genome of Kappaphycus alvarezii.</title>
        <authorList>
            <person name="Zhang L."/>
            <person name="Liu T."/>
            <person name="Liu N."/>
        </authorList>
    </citation>
    <scope>NUCLEOTIDE SEQUENCE</scope>
</reference>
<keyword evidence="1" id="KW-0934">Plastid</keyword>
<dbReference type="EMBL" id="KU892652">
    <property type="protein sequence ID" value="AOV83643.1"/>
    <property type="molecule type" value="Genomic_DNA"/>
</dbReference>
<geneLocation type="chloroplast" evidence="1"/>
<dbReference type="Gene3D" id="3.40.50.2020">
    <property type="match status" value="1"/>
</dbReference>
<keyword evidence="1" id="KW-0150">Chloroplast</keyword>
<evidence type="ECO:0000313" key="1">
    <source>
        <dbReference type="EMBL" id="AOV83643.1"/>
    </source>
</evidence>